<reference evidence="2" key="1">
    <citation type="journal article" date="2024" name="Proc. Natl. Acad. Sci. U.S.A.">
        <title>Extraordinary preservation of gene collinearity over three hundred million years revealed in homosporous lycophytes.</title>
        <authorList>
            <person name="Li C."/>
            <person name="Wickell D."/>
            <person name="Kuo L.Y."/>
            <person name="Chen X."/>
            <person name="Nie B."/>
            <person name="Liao X."/>
            <person name="Peng D."/>
            <person name="Ji J."/>
            <person name="Jenkins J."/>
            <person name="Williams M."/>
            <person name="Shu S."/>
            <person name="Plott C."/>
            <person name="Barry K."/>
            <person name="Rajasekar S."/>
            <person name="Grimwood J."/>
            <person name="Han X."/>
            <person name="Sun S."/>
            <person name="Hou Z."/>
            <person name="He W."/>
            <person name="Dai G."/>
            <person name="Sun C."/>
            <person name="Schmutz J."/>
            <person name="Leebens-Mack J.H."/>
            <person name="Li F.W."/>
            <person name="Wang L."/>
        </authorList>
    </citation>
    <scope>NUCLEOTIDE SEQUENCE [LARGE SCALE GENOMIC DNA]</scope>
    <source>
        <strain evidence="2">cv. PW_Plant_1</strain>
    </source>
</reference>
<name>A0ACC2AXQ2_DIPCM</name>
<protein>
    <submittedName>
        <fullName evidence="1">Uncharacterized protein</fullName>
    </submittedName>
</protein>
<dbReference type="EMBL" id="CM055110">
    <property type="protein sequence ID" value="KAJ7522017.1"/>
    <property type="molecule type" value="Genomic_DNA"/>
</dbReference>
<accession>A0ACC2AXQ2</accession>
<keyword evidence="2" id="KW-1185">Reference proteome</keyword>
<sequence>MAATTSLSLAKPTSDILHFFTETPITCRFAATKAWLSSATELRRDFLTQHSSIAVLTSSRKPRGTGQFHTATVACALASETTPSLKDLPVFPYIDSDGRIRPPVEPGTEATVFAVYDNNMKVQYIGFSKDARNSLRTLMGRRPELCHFYKLYNLPALDQKQLLAIRKQWISELGTTPRGNSDVTQKNMWEKPVDSGSVSERGKALAAASKAKMLLQTLMDKGLKEQMIYDPALLEQGKCDVLPDKDISVDGQTTAARGPAEEDTRRKQVVINAPTGVIVEYEIFYEGKYKTNGGWMYDIAVKKDNKETRHRVICGRFYPEAANMHEDTFLETVMGFLLHKKVPRHTEGMRSAKQFPINYFAVGEVAQNYDDFRTWFTAELPDDYWRFNNIQTYGILSDSPAPVGPEEIVSTRGKKLF</sequence>
<comment type="caution">
    <text evidence="1">The sequence shown here is derived from an EMBL/GenBank/DDBJ whole genome shotgun (WGS) entry which is preliminary data.</text>
</comment>
<dbReference type="Proteomes" id="UP001162992">
    <property type="component" value="Chromosome 19"/>
</dbReference>
<proteinExistence type="predicted"/>
<gene>
    <name evidence="1" type="ORF">O6H91_19G079100</name>
</gene>
<evidence type="ECO:0000313" key="2">
    <source>
        <dbReference type="Proteomes" id="UP001162992"/>
    </source>
</evidence>
<evidence type="ECO:0000313" key="1">
    <source>
        <dbReference type="EMBL" id="KAJ7522017.1"/>
    </source>
</evidence>
<organism evidence="1 2">
    <name type="scientific">Diphasiastrum complanatum</name>
    <name type="common">Issler's clubmoss</name>
    <name type="synonym">Lycopodium complanatum</name>
    <dbReference type="NCBI Taxonomy" id="34168"/>
    <lineage>
        <taxon>Eukaryota</taxon>
        <taxon>Viridiplantae</taxon>
        <taxon>Streptophyta</taxon>
        <taxon>Embryophyta</taxon>
        <taxon>Tracheophyta</taxon>
        <taxon>Lycopodiopsida</taxon>
        <taxon>Lycopodiales</taxon>
        <taxon>Lycopodiaceae</taxon>
        <taxon>Lycopodioideae</taxon>
        <taxon>Diphasiastrum</taxon>
    </lineage>
</organism>